<geneLocation type="plasmid" evidence="3">
    <name>pCDC5900</name>
</geneLocation>
<accession>A0A0A0UUZ1</accession>
<evidence type="ECO:0000313" key="4">
    <source>
        <dbReference type="EMBL" id="AIW54868.1"/>
    </source>
</evidence>
<keyword evidence="1" id="KW-0175">Coiled coil</keyword>
<geneLocation type="plasmid" evidence="4">
    <name>pCDC3897</name>
</geneLocation>
<dbReference type="SUPFAM" id="SSF57997">
    <property type="entry name" value="Tropomyosin"/>
    <property type="match status" value="1"/>
</dbReference>
<evidence type="ECO:0000313" key="3">
    <source>
        <dbReference type="EMBL" id="AIW54738.1"/>
    </source>
</evidence>
<dbReference type="RefSeq" id="WP_172685592.1">
    <property type="nucleotide sequence ID" value="NZ_KJ776578.1"/>
</dbReference>
<proteinExistence type="predicted"/>
<name>A0A0A0UUZ1_CLOBO</name>
<geneLocation type="plasmid" evidence="2">
    <name>pCDC3875</name>
</geneLocation>
<reference evidence="2" key="1">
    <citation type="journal article" date="2014" name="Genome Biol. Evol.">
        <title>Three classes of plasmid (47-63 kb) carry the type B neurotoxin gene cluster of group II Clostridium botulinum.</title>
        <authorList>
            <person name="Carter A.T."/>
            <person name="Austin J.W."/>
            <person name="Weedmark K.A."/>
            <person name="Corbett C."/>
            <person name="Peck M.W."/>
        </authorList>
    </citation>
    <scope>NUCLEOTIDE SEQUENCE</scope>
    <source>
        <strain evidence="2">CDC3875</strain>
        <strain evidence="4">CDC3897</strain>
        <strain evidence="3">CDC5900</strain>
        <plasmid evidence="2">pCDC3875</plasmid>
        <plasmid evidence="4">pCDC3897</plasmid>
        <plasmid evidence="3">pCDC5900</plasmid>
    </source>
</reference>
<organism evidence="2">
    <name type="scientific">Clostridium botulinum</name>
    <dbReference type="NCBI Taxonomy" id="1491"/>
    <lineage>
        <taxon>Bacteria</taxon>
        <taxon>Bacillati</taxon>
        <taxon>Bacillota</taxon>
        <taxon>Clostridia</taxon>
        <taxon>Eubacteriales</taxon>
        <taxon>Clostridiaceae</taxon>
        <taxon>Clostridium</taxon>
    </lineage>
</organism>
<dbReference type="EMBL" id="KJ776580">
    <property type="protein sequence ID" value="AIW54738.1"/>
    <property type="molecule type" value="Genomic_DNA"/>
</dbReference>
<dbReference type="EMBL" id="KJ776582">
    <property type="protein sequence ID" value="AIW54868.1"/>
    <property type="molecule type" value="Genomic_DNA"/>
</dbReference>
<feature type="coiled-coil region" evidence="1">
    <location>
        <begin position="1"/>
        <end position="49"/>
    </location>
</feature>
<dbReference type="AlphaFoldDB" id="A0A0A0UUZ1"/>
<keyword evidence="2" id="KW-0614">Plasmid</keyword>
<evidence type="ECO:0000313" key="2">
    <source>
        <dbReference type="EMBL" id="AIW54619.1"/>
    </source>
</evidence>
<protein>
    <submittedName>
        <fullName evidence="2">Uncharacterized protein</fullName>
    </submittedName>
</protein>
<evidence type="ECO:0000256" key="1">
    <source>
        <dbReference type="SAM" id="Coils"/>
    </source>
</evidence>
<dbReference type="EMBL" id="KJ776578">
    <property type="protein sequence ID" value="AIW54619.1"/>
    <property type="molecule type" value="Genomic_DNA"/>
</dbReference>
<sequence>MEVLEKKITLAESELEKTEEKIKQLEEKRNSIKDKLTNLKNQKAAYEMENIKIILGENGLKITDILNAVKSGEINQII</sequence>